<evidence type="ECO:0000256" key="4">
    <source>
        <dbReference type="ARBA" id="ARBA00022989"/>
    </source>
</evidence>
<dbReference type="GO" id="GO:0016020">
    <property type="term" value="C:membrane"/>
    <property type="evidence" value="ECO:0007669"/>
    <property type="project" value="UniProtKB-SubCell"/>
</dbReference>
<organism evidence="7 8">
    <name type="scientific">Caenorhabditis angaria</name>
    <dbReference type="NCBI Taxonomy" id="860376"/>
    <lineage>
        <taxon>Eukaryota</taxon>
        <taxon>Metazoa</taxon>
        <taxon>Ecdysozoa</taxon>
        <taxon>Nematoda</taxon>
        <taxon>Chromadorea</taxon>
        <taxon>Rhabditida</taxon>
        <taxon>Rhabditina</taxon>
        <taxon>Rhabditomorpha</taxon>
        <taxon>Rhabditoidea</taxon>
        <taxon>Rhabditidae</taxon>
        <taxon>Peloderinae</taxon>
        <taxon>Caenorhabditis</taxon>
    </lineage>
</organism>
<feature type="transmembrane region" description="Helical" evidence="6">
    <location>
        <begin position="218"/>
        <end position="238"/>
    </location>
</feature>
<keyword evidence="8" id="KW-1185">Reference proteome</keyword>
<dbReference type="Pfam" id="PF00860">
    <property type="entry name" value="Xan_ur_permease"/>
    <property type="match status" value="1"/>
</dbReference>
<dbReference type="OrthoDB" id="1641903at2759"/>
<accession>A0A9P1N1R5</accession>
<evidence type="ECO:0000256" key="1">
    <source>
        <dbReference type="ARBA" id="ARBA00004141"/>
    </source>
</evidence>
<dbReference type="GO" id="GO:0022857">
    <property type="term" value="F:transmembrane transporter activity"/>
    <property type="evidence" value="ECO:0007669"/>
    <property type="project" value="InterPro"/>
</dbReference>
<comment type="subcellular location">
    <subcellularLocation>
        <location evidence="1">Membrane</location>
        <topology evidence="1">Multi-pass membrane protein</topology>
    </subcellularLocation>
</comment>
<dbReference type="InterPro" id="IPR006043">
    <property type="entry name" value="NCS2"/>
</dbReference>
<evidence type="ECO:0000256" key="6">
    <source>
        <dbReference type="SAM" id="Phobius"/>
    </source>
</evidence>
<evidence type="ECO:0000256" key="3">
    <source>
        <dbReference type="ARBA" id="ARBA00022692"/>
    </source>
</evidence>
<evidence type="ECO:0000256" key="5">
    <source>
        <dbReference type="ARBA" id="ARBA00023136"/>
    </source>
</evidence>
<feature type="transmembrane region" description="Helical" evidence="6">
    <location>
        <begin position="168"/>
        <end position="188"/>
    </location>
</feature>
<gene>
    <name evidence="7" type="ORF">CAMP_LOCUS10877</name>
</gene>
<comment type="caution">
    <text evidence="7">The sequence shown here is derived from an EMBL/GenBank/DDBJ whole genome shotgun (WGS) entry which is preliminary data.</text>
</comment>
<protein>
    <submittedName>
        <fullName evidence="7">Uncharacterized protein</fullName>
    </submittedName>
</protein>
<reference evidence="7" key="1">
    <citation type="submission" date="2022-11" db="EMBL/GenBank/DDBJ databases">
        <authorList>
            <person name="Kikuchi T."/>
        </authorList>
    </citation>
    <scope>NUCLEOTIDE SEQUENCE</scope>
    <source>
        <strain evidence="7">PS1010</strain>
    </source>
</reference>
<evidence type="ECO:0000313" key="8">
    <source>
        <dbReference type="Proteomes" id="UP001152747"/>
    </source>
</evidence>
<feature type="transmembrane region" description="Helical" evidence="6">
    <location>
        <begin position="385"/>
        <end position="404"/>
    </location>
</feature>
<keyword evidence="3 6" id="KW-0812">Transmembrane</keyword>
<proteinExistence type="inferred from homology"/>
<sequence length="547" mass="59973">MSELHYHVNEIPGLTSILLFGFQQMMICISGLLVIPYYVANMVCAGPETLALRVQLIAATFVTSGIATLLQTTFGMRLSILHGPSFGFLPALSNFQSTFPCTPETDVSQWKLKMQLIFGSCLVSVLIIPLLGLTGFIGVMSRYIGPITIVPLMLLLTLGFVPDVEQKMSLHWISIVTLVILIILVVLLEETTVPIPYYSTKLRKFITTRIRIFSQFPYLMGISIAWSICLILTVSNALPADSAARTDNNDSLRVFEQTPWVQAPLPGQYGSPKLNIALICGFLASSLATMIESIGDYGICARISKQSRPPADSINRAFVVEGVGCMLAAYMGLGAGVTTYAENIALMSVTKVTSRITMQTAGIMLIVAGTFSKFAAFLAMIPEPVIGGVLAIGVCMINGVTYSNLQTVDLRLSRNLTIMGIAVIMGCVIPLHFETYPLQTGNKTIDEVFGTLLTIKMLIGGAIAFVLDNLTPGATRKQRGFIDEEDEDDIKIDIETNGYIFPSMVNRILLKLPWLSYLPILPNYEVLEKIEEERRNLVEDEDKITII</sequence>
<dbReference type="AlphaFoldDB" id="A0A9P1N1R5"/>
<dbReference type="PANTHER" id="PTHR11119">
    <property type="entry name" value="XANTHINE-URACIL / VITAMIN C PERMEASE FAMILY MEMBER"/>
    <property type="match status" value="1"/>
</dbReference>
<dbReference type="EMBL" id="CANHGI010000004">
    <property type="protein sequence ID" value="CAI5448240.1"/>
    <property type="molecule type" value="Genomic_DNA"/>
</dbReference>
<feature type="transmembrane region" description="Helical" evidence="6">
    <location>
        <begin position="416"/>
        <end position="433"/>
    </location>
</feature>
<dbReference type="Proteomes" id="UP001152747">
    <property type="component" value="Unassembled WGS sequence"/>
</dbReference>
<feature type="transmembrane region" description="Helical" evidence="6">
    <location>
        <begin position="116"/>
        <end position="137"/>
    </location>
</feature>
<evidence type="ECO:0000256" key="2">
    <source>
        <dbReference type="ARBA" id="ARBA00008821"/>
    </source>
</evidence>
<keyword evidence="5 6" id="KW-0472">Membrane</keyword>
<feature type="transmembrane region" description="Helical" evidence="6">
    <location>
        <begin position="361"/>
        <end position="379"/>
    </location>
</feature>
<feature type="transmembrane region" description="Helical" evidence="6">
    <location>
        <begin position="50"/>
        <end position="70"/>
    </location>
</feature>
<name>A0A9P1N1R5_9PELO</name>
<feature type="transmembrane region" description="Helical" evidence="6">
    <location>
        <begin position="448"/>
        <end position="467"/>
    </location>
</feature>
<feature type="transmembrane region" description="Helical" evidence="6">
    <location>
        <begin position="143"/>
        <end position="161"/>
    </location>
</feature>
<keyword evidence="4 6" id="KW-1133">Transmembrane helix</keyword>
<feature type="transmembrane region" description="Helical" evidence="6">
    <location>
        <begin position="12"/>
        <end position="38"/>
    </location>
</feature>
<comment type="similarity">
    <text evidence="2">Belongs to the nucleobase:cation symporter-2 (NCS2) (TC 2.A.40) family.</text>
</comment>
<evidence type="ECO:0000313" key="7">
    <source>
        <dbReference type="EMBL" id="CAI5448240.1"/>
    </source>
</evidence>